<name>A0A563E9T6_9MICO</name>
<protein>
    <recommendedName>
        <fullName evidence="4">DUF559 domain-containing protein</fullName>
    </recommendedName>
</protein>
<dbReference type="AlphaFoldDB" id="A0A563E9T6"/>
<evidence type="ECO:0000313" key="2">
    <source>
        <dbReference type="EMBL" id="TWP38971.1"/>
    </source>
</evidence>
<dbReference type="EMBL" id="VCQV01000001">
    <property type="protein sequence ID" value="TWP38971.1"/>
    <property type="molecule type" value="Genomic_DNA"/>
</dbReference>
<feature type="region of interest" description="Disordered" evidence="1">
    <location>
        <begin position="285"/>
        <end position="305"/>
    </location>
</feature>
<sequence>MADHLRLRAPMAERGGAATASELEAAAGRRGLAAAVRDGVIVRVAHRYVTPSLVEHLQAAFALGGVVSHQSAVARYGWSAKHQPKKPSLTVRAGRHLSWIQQRGVAVSWRDLDPAEVIDGVTGPQRTVVDCALSLHLDEALAIADSALRCGDIDPGELRRATVSGRNCRSARRVLQLADSRAANPLESVLRAIAVDVVALHLEPQGGFRGDEWFARVDLADQGLGLVLKAEGFEHHGTRKGFDRDCERYVNLLCAGVIVLRFTWTQVMYRPDWVRERIREMVQQRTNREDSMSARSVSSPGYRRT</sequence>
<evidence type="ECO:0008006" key="4">
    <source>
        <dbReference type="Google" id="ProtNLM"/>
    </source>
</evidence>
<dbReference type="Proteomes" id="UP000320244">
    <property type="component" value="Unassembled WGS sequence"/>
</dbReference>
<keyword evidence="3" id="KW-1185">Reference proteome</keyword>
<comment type="caution">
    <text evidence="2">The sequence shown here is derived from an EMBL/GenBank/DDBJ whole genome shotgun (WGS) entry which is preliminary data.</text>
</comment>
<evidence type="ECO:0000256" key="1">
    <source>
        <dbReference type="SAM" id="MobiDB-lite"/>
    </source>
</evidence>
<proteinExistence type="predicted"/>
<dbReference type="OrthoDB" id="4310518at2"/>
<reference evidence="2 3" key="1">
    <citation type="submission" date="2019-05" db="EMBL/GenBank/DDBJ databases">
        <authorList>
            <person name="Lee S.D."/>
        </authorList>
    </citation>
    <scope>NUCLEOTIDE SEQUENCE [LARGE SCALE GENOMIC DNA]</scope>
    <source>
        <strain evidence="2 3">C5-26</strain>
    </source>
</reference>
<dbReference type="RefSeq" id="WP_146314753.1">
    <property type="nucleotide sequence ID" value="NZ_VCQV01000001.1"/>
</dbReference>
<evidence type="ECO:0000313" key="3">
    <source>
        <dbReference type="Proteomes" id="UP000320244"/>
    </source>
</evidence>
<organism evidence="2 3">
    <name type="scientific">Leekyejoonella antrihumi</name>
    <dbReference type="NCBI Taxonomy" id="1660198"/>
    <lineage>
        <taxon>Bacteria</taxon>
        <taxon>Bacillati</taxon>
        <taxon>Actinomycetota</taxon>
        <taxon>Actinomycetes</taxon>
        <taxon>Micrococcales</taxon>
        <taxon>Dermacoccaceae</taxon>
        <taxon>Leekyejoonella</taxon>
    </lineage>
</organism>
<accession>A0A563E9T6</accession>
<gene>
    <name evidence="2" type="ORF">FGL98_00820</name>
</gene>
<reference evidence="2 3" key="2">
    <citation type="submission" date="2019-08" db="EMBL/GenBank/DDBJ databases">
        <title>Jejuicoccus antrihumi gen. nov., sp. nov., a new member of the family Dermacoccaceae isolated from a cave.</title>
        <authorList>
            <person name="Schumann P."/>
            <person name="Kim I.S."/>
        </authorList>
    </citation>
    <scope>NUCLEOTIDE SEQUENCE [LARGE SCALE GENOMIC DNA]</scope>
    <source>
        <strain evidence="2 3">C5-26</strain>
    </source>
</reference>